<dbReference type="KEGG" id="chya:V22_26710"/>
<proteinExistence type="predicted"/>
<gene>
    <name evidence="3" type="ORF">V22_26710</name>
</gene>
<keyword evidence="1" id="KW-0812">Transmembrane</keyword>
<evidence type="ECO:0000313" key="4">
    <source>
        <dbReference type="Proteomes" id="UP000319976"/>
    </source>
</evidence>
<dbReference type="InterPro" id="IPR006860">
    <property type="entry name" value="FecR"/>
</dbReference>
<dbReference type="PANTHER" id="PTHR30273:SF2">
    <property type="entry name" value="PROTEIN FECR"/>
    <property type="match status" value="1"/>
</dbReference>
<evidence type="ECO:0000313" key="3">
    <source>
        <dbReference type="EMBL" id="QDT65418.1"/>
    </source>
</evidence>
<keyword evidence="1" id="KW-0472">Membrane</keyword>
<name>A0A517TAL7_9PLAN</name>
<dbReference type="EMBL" id="CP036316">
    <property type="protein sequence ID" value="QDT65418.1"/>
    <property type="molecule type" value="Genomic_DNA"/>
</dbReference>
<organism evidence="3 4">
    <name type="scientific">Calycomorphotria hydatis</name>
    <dbReference type="NCBI Taxonomy" id="2528027"/>
    <lineage>
        <taxon>Bacteria</taxon>
        <taxon>Pseudomonadati</taxon>
        <taxon>Planctomycetota</taxon>
        <taxon>Planctomycetia</taxon>
        <taxon>Planctomycetales</taxon>
        <taxon>Planctomycetaceae</taxon>
        <taxon>Calycomorphotria</taxon>
    </lineage>
</organism>
<evidence type="ECO:0000259" key="2">
    <source>
        <dbReference type="Pfam" id="PF04773"/>
    </source>
</evidence>
<dbReference type="Proteomes" id="UP000319976">
    <property type="component" value="Chromosome"/>
</dbReference>
<dbReference type="PANTHER" id="PTHR30273">
    <property type="entry name" value="PERIPLASMIC SIGNAL SENSOR AND SIGMA FACTOR ACTIVATOR FECR-RELATED"/>
    <property type="match status" value="1"/>
</dbReference>
<dbReference type="Gene3D" id="2.60.120.1440">
    <property type="match status" value="1"/>
</dbReference>
<dbReference type="GO" id="GO:0016989">
    <property type="term" value="F:sigma factor antagonist activity"/>
    <property type="evidence" value="ECO:0007669"/>
    <property type="project" value="TreeGrafter"/>
</dbReference>
<reference evidence="3 4" key="1">
    <citation type="submission" date="2019-02" db="EMBL/GenBank/DDBJ databases">
        <title>Deep-cultivation of Planctomycetes and their phenomic and genomic characterization uncovers novel biology.</title>
        <authorList>
            <person name="Wiegand S."/>
            <person name="Jogler M."/>
            <person name="Boedeker C."/>
            <person name="Pinto D."/>
            <person name="Vollmers J."/>
            <person name="Rivas-Marin E."/>
            <person name="Kohn T."/>
            <person name="Peeters S.H."/>
            <person name="Heuer A."/>
            <person name="Rast P."/>
            <person name="Oberbeckmann S."/>
            <person name="Bunk B."/>
            <person name="Jeske O."/>
            <person name="Meyerdierks A."/>
            <person name="Storesund J.E."/>
            <person name="Kallscheuer N."/>
            <person name="Luecker S."/>
            <person name="Lage O.M."/>
            <person name="Pohl T."/>
            <person name="Merkel B.J."/>
            <person name="Hornburger P."/>
            <person name="Mueller R.-W."/>
            <person name="Bruemmer F."/>
            <person name="Labrenz M."/>
            <person name="Spormann A.M."/>
            <person name="Op den Camp H."/>
            <person name="Overmann J."/>
            <person name="Amann R."/>
            <person name="Jetten M.S.M."/>
            <person name="Mascher T."/>
            <person name="Medema M.H."/>
            <person name="Devos D.P."/>
            <person name="Kaster A.-K."/>
            <person name="Ovreas L."/>
            <person name="Rohde M."/>
            <person name="Galperin M.Y."/>
            <person name="Jogler C."/>
        </authorList>
    </citation>
    <scope>NUCLEOTIDE SEQUENCE [LARGE SCALE GENOMIC DNA]</scope>
    <source>
        <strain evidence="3 4">V22</strain>
    </source>
</reference>
<dbReference type="Pfam" id="PF04773">
    <property type="entry name" value="FecR"/>
    <property type="match status" value="1"/>
</dbReference>
<accession>A0A517TAL7</accession>
<keyword evidence="4" id="KW-1185">Reference proteome</keyword>
<keyword evidence="1" id="KW-1133">Transmembrane helix</keyword>
<feature type="domain" description="FecR protein" evidence="2">
    <location>
        <begin position="134"/>
        <end position="222"/>
    </location>
</feature>
<dbReference type="InterPro" id="IPR012373">
    <property type="entry name" value="Ferrdict_sens_TM"/>
</dbReference>
<sequence>MSLADAMLNGMANRETCRRLDELLLADLSHRQWYLEYIDIRSSLMEHAERLTEEECVQQLFTQIDRRQRHKHLPWRLIGSAAATLTLIAACITVAIFWWTLPNRPVGRLVVTSPDTTWAKSIMEPGDLIREGQRLELTNGTATIELDSGATFDAIAPAMVTVGHENKVTLWNGTLTAYVPNQARGFIVRTHDAEVVDLGTEFLVERTNGQDTHVFVKQGRVEARLLDQSGQPFSALDLTTGRSARLNLAEGFIKEIDTIASWRKTMDDVDRFHGGIQRLQGSMRSALSAPAVLDEGAHPTRGHLLLIPEQSSVLIKKPLSIQTRMGLVTIPPGTLVDSYLIHCNPTDKDRGAKGAATFQQQVLAIIDGSEELALTDSIFGLSTMKVPAGDKRGFEAEDNIVMYDDHRTVKLHPGISGANFLDQCRILVRHSD</sequence>
<dbReference type="AlphaFoldDB" id="A0A517TAL7"/>
<feature type="transmembrane region" description="Helical" evidence="1">
    <location>
        <begin position="77"/>
        <end position="99"/>
    </location>
</feature>
<evidence type="ECO:0000256" key="1">
    <source>
        <dbReference type="SAM" id="Phobius"/>
    </source>
</evidence>
<protein>
    <submittedName>
        <fullName evidence="3">FecR protein</fullName>
    </submittedName>
</protein>